<keyword evidence="11 13" id="KW-0413">Isomerase</keyword>
<dbReference type="GO" id="GO:0003755">
    <property type="term" value="F:peptidyl-prolyl cis-trans isomerase activity"/>
    <property type="evidence" value="ECO:0007669"/>
    <property type="project" value="UniProtKB-KW"/>
</dbReference>
<dbReference type="AlphaFoldDB" id="A0A918P1F7"/>
<dbReference type="Pfam" id="PF13616">
    <property type="entry name" value="Rotamase_3"/>
    <property type="match status" value="1"/>
</dbReference>
<comment type="caution">
    <text evidence="13">The sequence shown here is derived from an EMBL/GenBank/DDBJ whole genome shotgun (WGS) entry which is preliminary data.</text>
</comment>
<protein>
    <recommendedName>
        <fullName evidence="9">Periplasmic chaperone PpiD</fullName>
    </recommendedName>
    <alternativeName>
        <fullName evidence="10">Periplasmic folding chaperone</fullName>
    </alternativeName>
</protein>
<comment type="similarity">
    <text evidence="8">Belongs to the PpiD chaperone family.</text>
</comment>
<dbReference type="GO" id="GO:0005886">
    <property type="term" value="C:plasma membrane"/>
    <property type="evidence" value="ECO:0007669"/>
    <property type="project" value="UniProtKB-SubCell"/>
</dbReference>
<dbReference type="EMBL" id="BMYX01000007">
    <property type="protein sequence ID" value="GGY13607.1"/>
    <property type="molecule type" value="Genomic_DNA"/>
</dbReference>
<keyword evidence="14" id="KW-1185">Reference proteome</keyword>
<evidence type="ECO:0000259" key="12">
    <source>
        <dbReference type="PROSITE" id="PS50198"/>
    </source>
</evidence>
<dbReference type="InterPro" id="IPR052029">
    <property type="entry name" value="PpiD_chaperone"/>
</dbReference>
<sequence>MFEFVQNNKIVIRIILGAVALTFVGFGVSSYTSAIDDPYLAKVGDTKIYKQDLDRALEGQPADPASREQALNGLIRRELLLQDARNAGLGVSDAALQQAILAIPEFQENGKFSKARYAEFLKQRSMTAEVFQERLSRDILLQQQMAPFLAGQIVPKSLVERTGGLLGETRTVRAVVLKPDMFAAEVDTSDKALKAYYDANLARYKAPDQVKLDYVVLSQAAVAAALPVSDADLQAFYDQHKAEFSKNEERRASHILLSVPQGAKPEEKARIKAEAEKILKEVRANPASFAAIAKSRSQDPGSAVKGGDLGYFAQGTMVKPFNDAVFAMKAGQISDVIETEFGFHIIRLDSVKVPDFASLKPRLLEQLQARNAGARYRQMADRLGELAYQQGDSLDPIVKELKLEVRHSDWMSRSVPGPDAMLANPKVLDAAFGDDVLKKKHNSEPVDVGNNTLVVVRVAGHQAAHQLSLDEVKGRIRTEIVAREGAKLAEKKGAALLADLKSGKEPAGYAFSPALTVSRSDNKGMPLSDLKAIFSIDGAKVPGFAGAKHDTGEYVVYRLDKVEAAPAITEGQREQLVNILGQMTANAQAESYLKSLLTKYKVTVNRKLLGEQ</sequence>
<evidence type="ECO:0000313" key="13">
    <source>
        <dbReference type="EMBL" id="GGY13607.1"/>
    </source>
</evidence>
<keyword evidence="4" id="KW-0812">Transmembrane</keyword>
<dbReference type="PANTHER" id="PTHR47529">
    <property type="entry name" value="PEPTIDYL-PROLYL CIS-TRANS ISOMERASE D"/>
    <property type="match status" value="1"/>
</dbReference>
<evidence type="ECO:0000256" key="3">
    <source>
        <dbReference type="ARBA" id="ARBA00022519"/>
    </source>
</evidence>
<dbReference type="RefSeq" id="WP_189533101.1">
    <property type="nucleotide sequence ID" value="NZ_BMYX01000007.1"/>
</dbReference>
<evidence type="ECO:0000256" key="6">
    <source>
        <dbReference type="ARBA" id="ARBA00023136"/>
    </source>
</evidence>
<dbReference type="Pfam" id="PF13624">
    <property type="entry name" value="SurA_N_3"/>
    <property type="match status" value="1"/>
</dbReference>
<feature type="domain" description="PpiC" evidence="12">
    <location>
        <begin position="247"/>
        <end position="350"/>
    </location>
</feature>
<keyword evidence="2" id="KW-1003">Cell membrane</keyword>
<evidence type="ECO:0000256" key="11">
    <source>
        <dbReference type="PROSITE-ProRule" id="PRU00278"/>
    </source>
</evidence>
<name>A0A918P1F7_9NEIS</name>
<evidence type="ECO:0000256" key="5">
    <source>
        <dbReference type="ARBA" id="ARBA00022989"/>
    </source>
</evidence>
<dbReference type="Gene3D" id="1.10.4030.10">
    <property type="entry name" value="Porin chaperone SurA, peptide-binding domain"/>
    <property type="match status" value="1"/>
</dbReference>
<evidence type="ECO:0000256" key="10">
    <source>
        <dbReference type="ARBA" id="ARBA00042775"/>
    </source>
</evidence>
<evidence type="ECO:0000256" key="7">
    <source>
        <dbReference type="ARBA" id="ARBA00023186"/>
    </source>
</evidence>
<keyword evidence="7" id="KW-0143">Chaperone</keyword>
<evidence type="ECO:0000256" key="8">
    <source>
        <dbReference type="ARBA" id="ARBA00038408"/>
    </source>
</evidence>
<dbReference type="SUPFAM" id="SSF54534">
    <property type="entry name" value="FKBP-like"/>
    <property type="match status" value="1"/>
</dbReference>
<keyword evidence="6" id="KW-0472">Membrane</keyword>
<dbReference type="InterPro" id="IPR000297">
    <property type="entry name" value="PPIase_PpiC"/>
</dbReference>
<reference evidence="13" key="2">
    <citation type="submission" date="2020-09" db="EMBL/GenBank/DDBJ databases">
        <authorList>
            <person name="Sun Q."/>
            <person name="Kim S."/>
        </authorList>
    </citation>
    <scope>NUCLEOTIDE SEQUENCE</scope>
    <source>
        <strain evidence="13">KCTC 32182</strain>
    </source>
</reference>
<evidence type="ECO:0000256" key="2">
    <source>
        <dbReference type="ARBA" id="ARBA00022475"/>
    </source>
</evidence>
<dbReference type="SUPFAM" id="SSF109998">
    <property type="entry name" value="Triger factor/SurA peptide-binding domain-like"/>
    <property type="match status" value="1"/>
</dbReference>
<accession>A0A918P1F7</accession>
<reference evidence="13" key="1">
    <citation type="journal article" date="2014" name="Int. J. Syst. Evol. Microbiol.">
        <title>Complete genome sequence of Corynebacterium casei LMG S-19264T (=DSM 44701T), isolated from a smear-ripened cheese.</title>
        <authorList>
            <consortium name="US DOE Joint Genome Institute (JGI-PGF)"/>
            <person name="Walter F."/>
            <person name="Albersmeier A."/>
            <person name="Kalinowski J."/>
            <person name="Ruckert C."/>
        </authorList>
    </citation>
    <scope>NUCLEOTIDE SEQUENCE</scope>
    <source>
        <strain evidence="13">KCTC 32182</strain>
    </source>
</reference>
<proteinExistence type="inferred from homology"/>
<dbReference type="InterPro" id="IPR027304">
    <property type="entry name" value="Trigger_fact/SurA_dom_sf"/>
</dbReference>
<dbReference type="Gene3D" id="3.10.50.40">
    <property type="match status" value="1"/>
</dbReference>
<organism evidence="13 14">
    <name type="scientific">Paludibacterium paludis</name>
    <dbReference type="NCBI Taxonomy" id="1225769"/>
    <lineage>
        <taxon>Bacteria</taxon>
        <taxon>Pseudomonadati</taxon>
        <taxon>Pseudomonadota</taxon>
        <taxon>Betaproteobacteria</taxon>
        <taxon>Neisseriales</taxon>
        <taxon>Chromobacteriaceae</taxon>
        <taxon>Paludibacterium</taxon>
    </lineage>
</organism>
<evidence type="ECO:0000256" key="1">
    <source>
        <dbReference type="ARBA" id="ARBA00004382"/>
    </source>
</evidence>
<evidence type="ECO:0000313" key="14">
    <source>
        <dbReference type="Proteomes" id="UP000645257"/>
    </source>
</evidence>
<dbReference type="PROSITE" id="PS50198">
    <property type="entry name" value="PPIC_PPIASE_2"/>
    <property type="match status" value="1"/>
</dbReference>
<dbReference type="PANTHER" id="PTHR47529:SF1">
    <property type="entry name" value="PERIPLASMIC CHAPERONE PPID"/>
    <property type="match status" value="1"/>
</dbReference>
<keyword evidence="11" id="KW-0697">Rotamase</keyword>
<evidence type="ECO:0000256" key="4">
    <source>
        <dbReference type="ARBA" id="ARBA00022692"/>
    </source>
</evidence>
<keyword evidence="3" id="KW-0997">Cell inner membrane</keyword>
<keyword evidence="5" id="KW-1133">Transmembrane helix</keyword>
<dbReference type="Proteomes" id="UP000645257">
    <property type="component" value="Unassembled WGS sequence"/>
</dbReference>
<comment type="subcellular location">
    <subcellularLocation>
        <location evidence="1">Cell inner membrane</location>
        <topology evidence="1">Single-pass type II membrane protein</topology>
        <orientation evidence="1">Periplasmic side</orientation>
    </subcellularLocation>
</comment>
<dbReference type="InterPro" id="IPR046357">
    <property type="entry name" value="PPIase_dom_sf"/>
</dbReference>
<evidence type="ECO:0000256" key="9">
    <source>
        <dbReference type="ARBA" id="ARBA00040743"/>
    </source>
</evidence>
<gene>
    <name evidence="13" type="ORF">GCM10011289_16160</name>
</gene>